<proteinExistence type="predicted"/>
<sequence length="385" mass="42038">MSTAAAFTAKRILMPLPGNGIGGAQMSAMLLAQGLANEFAWHAGIALDRSTMSRKLFEDSGLEVLTASNLGTPDVRLSKFRLGRAAHAARAAGSALRVIRQFRPDVVTLNTKSGLIPWALAARTAQVPVVWYVRGCRRTRYDSVRTRLSSRIVFAANAVASSYADLPLPPHTTIRNGVRATFFDTDDCREDRLRREIEAADDDVIVLFVGNLIPRKRPLWAARCLSEVIRRSDVPVRFVIAGEDRDNGQTTQALNEIFSAAGVASNLHVLGHRQDIPELMRDSDILILTSEPDGEAFPRVIIEAMACGLPVISTDVAGVDEAVQDGQTGMLIGPHDEPGFVSAVSTLVHDSRMRQQMSGRAVTCARDNFQQSHVVHQFNDFLSDL</sequence>
<name>A0A423Q1X4_9GAMM</name>
<dbReference type="Pfam" id="PF00534">
    <property type="entry name" value="Glycos_transf_1"/>
    <property type="match status" value="1"/>
</dbReference>
<feature type="domain" description="Glycosyl transferase family 1" evidence="1">
    <location>
        <begin position="191"/>
        <end position="359"/>
    </location>
</feature>
<dbReference type="GO" id="GO:0016757">
    <property type="term" value="F:glycosyltransferase activity"/>
    <property type="evidence" value="ECO:0007669"/>
    <property type="project" value="InterPro"/>
</dbReference>
<dbReference type="PANTHER" id="PTHR12526">
    <property type="entry name" value="GLYCOSYLTRANSFERASE"/>
    <property type="match status" value="1"/>
</dbReference>
<dbReference type="EMBL" id="AYKF01000066">
    <property type="protein sequence ID" value="ROO32506.1"/>
    <property type="molecule type" value="Genomic_DNA"/>
</dbReference>
<accession>A0A423Q1X4</accession>
<dbReference type="SUPFAM" id="SSF53756">
    <property type="entry name" value="UDP-Glycosyltransferase/glycogen phosphorylase"/>
    <property type="match status" value="1"/>
</dbReference>
<gene>
    <name evidence="2" type="ORF">SAHL_04925</name>
</gene>
<comment type="caution">
    <text evidence="2">The sequence shown here is derived from an EMBL/GenBank/DDBJ whole genome shotgun (WGS) entry which is preliminary data.</text>
</comment>
<organism evidence="2 3">
    <name type="scientific">Salinisphaera orenii YIM 95161</name>
    <dbReference type="NCBI Taxonomy" id="1051139"/>
    <lineage>
        <taxon>Bacteria</taxon>
        <taxon>Pseudomonadati</taxon>
        <taxon>Pseudomonadota</taxon>
        <taxon>Gammaproteobacteria</taxon>
        <taxon>Salinisphaerales</taxon>
        <taxon>Salinisphaeraceae</taxon>
        <taxon>Salinisphaera</taxon>
    </lineage>
</organism>
<protein>
    <recommendedName>
        <fullName evidence="1">Glycosyl transferase family 1 domain-containing protein</fullName>
    </recommendedName>
</protein>
<dbReference type="InterPro" id="IPR001296">
    <property type="entry name" value="Glyco_trans_1"/>
</dbReference>
<dbReference type="Proteomes" id="UP000285123">
    <property type="component" value="Unassembled WGS sequence"/>
</dbReference>
<dbReference type="PANTHER" id="PTHR12526:SF637">
    <property type="entry name" value="GLYCOSYLTRANSFERASE EPSF-RELATED"/>
    <property type="match status" value="1"/>
</dbReference>
<dbReference type="AlphaFoldDB" id="A0A423Q1X4"/>
<reference evidence="2 3" key="1">
    <citation type="submission" date="2013-10" db="EMBL/GenBank/DDBJ databases">
        <title>Salinisphaera halophila YIM 95161 Genome Sequencing.</title>
        <authorList>
            <person name="Lai Q."/>
            <person name="Li C."/>
            <person name="Shao Z."/>
        </authorList>
    </citation>
    <scope>NUCLEOTIDE SEQUENCE [LARGE SCALE GENOMIC DNA]</scope>
    <source>
        <strain evidence="2 3">YIM 95161</strain>
    </source>
</reference>
<evidence type="ECO:0000313" key="3">
    <source>
        <dbReference type="Proteomes" id="UP000285123"/>
    </source>
</evidence>
<evidence type="ECO:0000313" key="2">
    <source>
        <dbReference type="EMBL" id="ROO32506.1"/>
    </source>
</evidence>
<dbReference type="Gene3D" id="3.40.50.2000">
    <property type="entry name" value="Glycogen Phosphorylase B"/>
    <property type="match status" value="2"/>
</dbReference>
<evidence type="ECO:0000259" key="1">
    <source>
        <dbReference type="Pfam" id="PF00534"/>
    </source>
</evidence>
<dbReference type="GO" id="GO:1901135">
    <property type="term" value="P:carbohydrate derivative metabolic process"/>
    <property type="evidence" value="ECO:0007669"/>
    <property type="project" value="UniProtKB-ARBA"/>
</dbReference>